<dbReference type="Gene3D" id="3.40.50.300">
    <property type="entry name" value="P-loop containing nucleotide triphosphate hydrolases"/>
    <property type="match status" value="1"/>
</dbReference>
<dbReference type="AlphaFoldDB" id="U5XJW3"/>
<name>U5XJW3_ALLSA</name>
<dbReference type="Pfam" id="PF00931">
    <property type="entry name" value="NB-ARC"/>
    <property type="match status" value="1"/>
</dbReference>
<organism evidence="2">
    <name type="scientific">Allium sativum</name>
    <name type="common">Garlic</name>
    <dbReference type="NCBI Taxonomy" id="4682"/>
    <lineage>
        <taxon>Eukaryota</taxon>
        <taxon>Viridiplantae</taxon>
        <taxon>Streptophyta</taxon>
        <taxon>Embryophyta</taxon>
        <taxon>Tracheophyta</taxon>
        <taxon>Spermatophyta</taxon>
        <taxon>Magnoliopsida</taxon>
        <taxon>Liliopsida</taxon>
        <taxon>Asparagales</taxon>
        <taxon>Amaryllidaceae</taxon>
        <taxon>Allioideae</taxon>
        <taxon>Allieae</taxon>
        <taxon>Allium</taxon>
    </lineage>
</organism>
<accession>U5XJW3</accession>
<feature type="non-terminal residue" evidence="2">
    <location>
        <position position="164"/>
    </location>
</feature>
<evidence type="ECO:0000313" key="2">
    <source>
        <dbReference type="EMBL" id="AGZ61951.1"/>
    </source>
</evidence>
<sequence>GVGKTTLAKVIFRQFRKKGHFDKPAWVCVSQNPSIVELLRDIAEALGMRLSGDGELAARALLTTRFKMERKYLLVLDDIWGRLWRDIGIPIGWFHSGSRVLITTRDEETCQQIESHQSIKVDVLSQEDAWTLFKSKVGDAVFNSADLESVGSFVVNYCGGLPLA</sequence>
<feature type="domain" description="NB-ARC" evidence="1">
    <location>
        <begin position="1"/>
        <end position="139"/>
    </location>
</feature>
<dbReference type="InterPro" id="IPR002182">
    <property type="entry name" value="NB-ARC"/>
</dbReference>
<dbReference type="Gene3D" id="1.10.8.430">
    <property type="entry name" value="Helical domain of apoptotic protease-activating factors"/>
    <property type="match status" value="1"/>
</dbReference>
<dbReference type="EMBL" id="KF373057">
    <property type="protein sequence ID" value="AGZ61951.1"/>
    <property type="molecule type" value="Genomic_DNA"/>
</dbReference>
<dbReference type="SUPFAM" id="SSF52540">
    <property type="entry name" value="P-loop containing nucleoside triphosphate hydrolases"/>
    <property type="match status" value="1"/>
</dbReference>
<reference evidence="2" key="1">
    <citation type="submission" date="2013-07" db="EMBL/GenBank/DDBJ databases">
        <title>non-TIR NBS-LRR class resistance gene sequences of Allium sativum.</title>
        <authorList>
            <person name="Nanda S."/>
            <person name="Rout E."/>
            <person name="Nayak S."/>
            <person name="Joshi R.K."/>
        </authorList>
    </citation>
    <scope>NUCLEOTIDE SEQUENCE</scope>
</reference>
<evidence type="ECO:0000259" key="1">
    <source>
        <dbReference type="Pfam" id="PF00931"/>
    </source>
</evidence>
<dbReference type="InterPro" id="IPR042197">
    <property type="entry name" value="Apaf_helical"/>
</dbReference>
<proteinExistence type="predicted"/>
<dbReference type="InterPro" id="IPR027417">
    <property type="entry name" value="P-loop_NTPase"/>
</dbReference>
<dbReference type="PANTHER" id="PTHR36766">
    <property type="entry name" value="PLANT BROAD-SPECTRUM MILDEW RESISTANCE PROTEIN RPW8"/>
    <property type="match status" value="1"/>
</dbReference>
<dbReference type="GO" id="GO:0043531">
    <property type="term" value="F:ADP binding"/>
    <property type="evidence" value="ECO:0007669"/>
    <property type="project" value="InterPro"/>
</dbReference>
<protein>
    <submittedName>
        <fullName evidence="2">NonTIR-NBS-LRR disease resistance protein</fullName>
    </submittedName>
</protein>
<dbReference type="PANTHER" id="PTHR36766:SF64">
    <property type="entry name" value="OS12G0206100 PROTEIN"/>
    <property type="match status" value="1"/>
</dbReference>
<feature type="non-terminal residue" evidence="2">
    <location>
        <position position="1"/>
    </location>
</feature>